<dbReference type="STRING" id="1034346.GCA_000313565_01178"/>
<accession>A0A318KTH6</accession>
<dbReference type="RefSeq" id="WP_022937494.1">
    <property type="nucleotide sequence ID" value="NZ_CABKRQ010000003.1"/>
</dbReference>
<comment type="caution">
    <text evidence="2">The sequence shown here is derived from an EMBL/GenBank/DDBJ whole genome shotgun (WGS) entry which is preliminary data.</text>
</comment>
<organism evidence="2 3">
    <name type="scientific">Dielma fastidiosa</name>
    <dbReference type="NCBI Taxonomy" id="1034346"/>
    <lineage>
        <taxon>Bacteria</taxon>
        <taxon>Bacillati</taxon>
        <taxon>Bacillota</taxon>
        <taxon>Erysipelotrichia</taxon>
        <taxon>Erysipelotrichales</taxon>
        <taxon>Erysipelotrichaceae</taxon>
        <taxon>Dielma</taxon>
    </lineage>
</organism>
<evidence type="ECO:0000259" key="1">
    <source>
        <dbReference type="Pfam" id="PF12645"/>
    </source>
</evidence>
<dbReference type="Pfam" id="PF12645">
    <property type="entry name" value="HTH_16"/>
    <property type="match status" value="1"/>
</dbReference>
<proteinExistence type="predicted"/>
<dbReference type="OrthoDB" id="9801453at2"/>
<protein>
    <submittedName>
        <fullName evidence="2">Helix-turn-helix protein</fullName>
    </submittedName>
</protein>
<keyword evidence="3" id="KW-1185">Reference proteome</keyword>
<dbReference type="GeneID" id="94439642"/>
<dbReference type="InterPro" id="IPR024760">
    <property type="entry name" value="HTH_dom_conjug_TS-like"/>
</dbReference>
<dbReference type="Proteomes" id="UP000247612">
    <property type="component" value="Unassembled WGS sequence"/>
</dbReference>
<dbReference type="EMBL" id="QJKH01000006">
    <property type="protein sequence ID" value="PXX79005.1"/>
    <property type="molecule type" value="Genomic_DNA"/>
</dbReference>
<name>A0A318KTH6_9FIRM</name>
<reference evidence="2 3" key="1">
    <citation type="submission" date="2018-05" db="EMBL/GenBank/DDBJ databases">
        <title>Genomic Encyclopedia of Type Strains, Phase IV (KMG-IV): sequencing the most valuable type-strain genomes for metagenomic binning, comparative biology and taxonomic classification.</title>
        <authorList>
            <person name="Goeker M."/>
        </authorList>
    </citation>
    <scope>NUCLEOTIDE SEQUENCE [LARGE SCALE GENOMIC DNA]</scope>
    <source>
        <strain evidence="2 3">JC118</strain>
    </source>
</reference>
<evidence type="ECO:0000313" key="3">
    <source>
        <dbReference type="Proteomes" id="UP000247612"/>
    </source>
</evidence>
<sequence length="67" mass="8085">MRNEKLIPFEVLEKAVAKEPEAIHFVLCHYRGYIKYRSVFQGHFNADIQDRLEAQLIKAIFQFRFDR</sequence>
<gene>
    <name evidence="2" type="ORF">DES51_106124</name>
</gene>
<feature type="domain" description="Helix-turn-helix conjugative transposon-like" evidence="1">
    <location>
        <begin position="9"/>
        <end position="64"/>
    </location>
</feature>
<dbReference type="AlphaFoldDB" id="A0A318KTH6"/>
<evidence type="ECO:0000313" key="2">
    <source>
        <dbReference type="EMBL" id="PXX79005.1"/>
    </source>
</evidence>